<dbReference type="Proteomes" id="UP000823674">
    <property type="component" value="Chromosome A01"/>
</dbReference>
<dbReference type="EMBL" id="JADBGQ010000001">
    <property type="protein sequence ID" value="KAG5416082.1"/>
    <property type="molecule type" value="Genomic_DNA"/>
</dbReference>
<evidence type="ECO:0000313" key="3">
    <source>
        <dbReference type="Proteomes" id="UP000823674"/>
    </source>
</evidence>
<comment type="caution">
    <text evidence="2">The sequence shown here is derived from an EMBL/GenBank/DDBJ whole genome shotgun (WGS) entry which is preliminary data.</text>
</comment>
<protein>
    <recommendedName>
        <fullName evidence="4">Epidermal patterning factor-like protein</fullName>
    </recommendedName>
</protein>
<keyword evidence="1" id="KW-0732">Signal</keyword>
<evidence type="ECO:0008006" key="4">
    <source>
        <dbReference type="Google" id="ProtNLM"/>
    </source>
</evidence>
<proteinExistence type="predicted"/>
<reference evidence="2 3" key="1">
    <citation type="submission" date="2021-03" db="EMBL/GenBank/DDBJ databases">
        <authorList>
            <person name="King G.J."/>
            <person name="Bancroft I."/>
            <person name="Baten A."/>
            <person name="Bloomfield J."/>
            <person name="Borpatragohain P."/>
            <person name="He Z."/>
            <person name="Irish N."/>
            <person name="Irwin J."/>
            <person name="Liu K."/>
            <person name="Mauleon R.P."/>
            <person name="Moore J."/>
            <person name="Morris R."/>
            <person name="Ostergaard L."/>
            <person name="Wang B."/>
            <person name="Wells R."/>
        </authorList>
    </citation>
    <scope>NUCLEOTIDE SEQUENCE [LARGE SCALE GENOMIC DNA]</scope>
    <source>
        <strain evidence="2">R-o-18</strain>
        <tissue evidence="2">Leaf</tissue>
    </source>
</reference>
<feature type="signal peptide" evidence="1">
    <location>
        <begin position="1"/>
        <end position="25"/>
    </location>
</feature>
<sequence length="139" mass="16116">MQVTEIRKLCMVTVVMIQIVSWVCATSRPIASNHVAFYPEIISPHDAYHSSYRPALKPNERKDILEEMEKRRRIGSRPPTCEKKCYGCDRVSHVKQSKFLPFLQDPIPTMCPLINLILFLNSHTIRLGSKNFWTRGKMV</sequence>
<organism evidence="2 3">
    <name type="scientific">Brassica rapa subsp. trilocularis</name>
    <dbReference type="NCBI Taxonomy" id="1813537"/>
    <lineage>
        <taxon>Eukaryota</taxon>
        <taxon>Viridiplantae</taxon>
        <taxon>Streptophyta</taxon>
        <taxon>Embryophyta</taxon>
        <taxon>Tracheophyta</taxon>
        <taxon>Spermatophyta</taxon>
        <taxon>Magnoliopsida</taxon>
        <taxon>eudicotyledons</taxon>
        <taxon>Gunneridae</taxon>
        <taxon>Pentapetalae</taxon>
        <taxon>rosids</taxon>
        <taxon>malvids</taxon>
        <taxon>Brassicales</taxon>
        <taxon>Brassicaceae</taxon>
        <taxon>Brassiceae</taxon>
        <taxon>Brassica</taxon>
    </lineage>
</organism>
<evidence type="ECO:0000256" key="1">
    <source>
        <dbReference type="SAM" id="SignalP"/>
    </source>
</evidence>
<keyword evidence="3" id="KW-1185">Reference proteome</keyword>
<gene>
    <name evidence="2" type="primary">A01g510570.1_BraROA</name>
    <name evidence="2" type="ORF">IGI04_003649</name>
</gene>
<name>A0ABQ7NZ14_BRACM</name>
<evidence type="ECO:0000313" key="2">
    <source>
        <dbReference type="EMBL" id="KAG5416082.1"/>
    </source>
</evidence>
<feature type="chain" id="PRO_5045756598" description="Epidermal patterning factor-like protein" evidence="1">
    <location>
        <begin position="26"/>
        <end position="139"/>
    </location>
</feature>
<accession>A0ABQ7NZ14</accession>